<dbReference type="RefSeq" id="XP_011002916.1">
    <property type="nucleotide sequence ID" value="XM_011004614.1"/>
</dbReference>
<organism evidence="3 4">
    <name type="scientific">Populus euphratica</name>
    <name type="common">Euphrates poplar</name>
    <dbReference type="NCBI Taxonomy" id="75702"/>
    <lineage>
        <taxon>Eukaryota</taxon>
        <taxon>Viridiplantae</taxon>
        <taxon>Streptophyta</taxon>
        <taxon>Embryophyta</taxon>
        <taxon>Tracheophyta</taxon>
        <taxon>Spermatophyta</taxon>
        <taxon>Magnoliopsida</taxon>
        <taxon>eudicotyledons</taxon>
        <taxon>Gunneridae</taxon>
        <taxon>Pentapetalae</taxon>
        <taxon>rosids</taxon>
        <taxon>fabids</taxon>
        <taxon>Malpighiales</taxon>
        <taxon>Salicaceae</taxon>
        <taxon>Saliceae</taxon>
        <taxon>Populus</taxon>
    </lineage>
</organism>
<reference evidence="4 5" key="1">
    <citation type="submission" date="2025-04" db="UniProtKB">
        <authorList>
            <consortium name="RefSeq"/>
        </authorList>
    </citation>
    <scope>IDENTIFICATION</scope>
</reference>
<feature type="compositionally biased region" description="Polar residues" evidence="2">
    <location>
        <begin position="73"/>
        <end position="91"/>
    </location>
</feature>
<keyword evidence="3" id="KW-1185">Reference proteome</keyword>
<protein>
    <submittedName>
        <fullName evidence="4">Uncharacterized protein LOC105109797 isoform X1</fullName>
    </submittedName>
    <submittedName>
        <fullName evidence="5">Uncharacterized protein LOC105109797 isoform X2</fullName>
    </submittedName>
</protein>
<evidence type="ECO:0000313" key="3">
    <source>
        <dbReference type="Proteomes" id="UP000694918"/>
    </source>
</evidence>
<feature type="region of interest" description="Disordered" evidence="2">
    <location>
        <begin position="73"/>
        <end position="123"/>
    </location>
</feature>
<dbReference type="InterPro" id="IPR001988">
    <property type="entry name" value="Caulimo_coat"/>
</dbReference>
<dbReference type="Proteomes" id="UP000694918">
    <property type="component" value="Unplaced"/>
</dbReference>
<dbReference type="GO" id="GO:0005198">
    <property type="term" value="F:structural molecule activity"/>
    <property type="evidence" value="ECO:0007669"/>
    <property type="project" value="InterPro"/>
</dbReference>
<accession>A0AAJ6X2F9</accession>
<name>A0AAJ6X2F9_POPEU</name>
<sequence length="332" mass="38650">MIKEYKTVKEQLLEYYMAHDHTEWTNKVIQVLSCEDPEIEQAHEQHEDLNVLVAIPNPKYNLNVDIEETEDSMNANQAESSAQGASRNPRSGVSYDRPSRPRPTRSHNTTYQSAPLGGSYRSGTGRFQRYNIPEDYAPEKKYQVDILDIDCVDLKERKRRIQSWHNSLRLIIAIDSNLSEDFELAHILMINKSSRMASELIEGINKDEFMRGSSEDFLQNIVNLLSTVFLGTNYLNDGENQVRIKQEEARERMTKLQICDLCYLDQFTCDYEESLLSVPNTEWISYIEGYLRKIPFIGKESLEEYQQLPHISKLSLMIAKKYSFQETNKNMH</sequence>
<dbReference type="AlphaFoldDB" id="A0AAJ6X2F9"/>
<dbReference type="KEGG" id="peu:105109797"/>
<proteinExistence type="predicted"/>
<evidence type="ECO:0000256" key="1">
    <source>
        <dbReference type="ARBA" id="ARBA00004340"/>
    </source>
</evidence>
<dbReference type="PRINTS" id="PR00221">
    <property type="entry name" value="CAULIMOCOAT"/>
</dbReference>
<evidence type="ECO:0000313" key="4">
    <source>
        <dbReference type="RefSeq" id="XP_011002914.1"/>
    </source>
</evidence>
<dbReference type="GO" id="GO:0043657">
    <property type="term" value="C:host cell"/>
    <property type="evidence" value="ECO:0007669"/>
    <property type="project" value="UniProtKB-SubCell"/>
</dbReference>
<dbReference type="GeneID" id="105109797"/>
<gene>
    <name evidence="4 5" type="primary">LOC105109797</name>
</gene>
<evidence type="ECO:0000256" key="2">
    <source>
        <dbReference type="SAM" id="MobiDB-lite"/>
    </source>
</evidence>
<comment type="subcellular location">
    <subcellularLocation>
        <location evidence="1">Host cell</location>
    </subcellularLocation>
</comment>
<evidence type="ECO:0000313" key="5">
    <source>
        <dbReference type="RefSeq" id="XP_011002916.1"/>
    </source>
</evidence>
<dbReference type="RefSeq" id="XP_011002914.1">
    <property type="nucleotide sequence ID" value="XM_011004612.1"/>
</dbReference>